<dbReference type="EC" id="4.1.1.93" evidence="1"/>
<dbReference type="NCBIfam" id="TIGR00148">
    <property type="entry name" value="UbiD family decarboxylase"/>
    <property type="match status" value="1"/>
</dbReference>
<dbReference type="InterPro" id="IPR048304">
    <property type="entry name" value="UbiD_Rift_dom"/>
</dbReference>
<evidence type="ECO:0000256" key="1">
    <source>
        <dbReference type="HAMAP-Rule" id="MF_01983"/>
    </source>
</evidence>
<feature type="binding site" evidence="1">
    <location>
        <position position="189"/>
    </location>
    <ligand>
        <name>prenylated FMN</name>
        <dbReference type="ChEBI" id="CHEBI:87746"/>
    </ligand>
</feature>
<feature type="binding site" evidence="1">
    <location>
        <position position="167"/>
    </location>
    <ligand>
        <name>K(+)</name>
        <dbReference type="ChEBI" id="CHEBI:29103"/>
    </ligand>
</feature>
<feature type="domain" description="3-octaprenyl-4-hydroxybenzoate carboxy-lyase-like C-terminal" evidence="4">
    <location>
        <begin position="322"/>
        <end position="445"/>
    </location>
</feature>
<feature type="active site" description="Proton donor" evidence="1">
    <location>
        <position position="279"/>
    </location>
</feature>
<comment type="cofactor">
    <cofactor evidence="1">
        <name>K(+)</name>
        <dbReference type="ChEBI" id="CHEBI:29103"/>
    </cofactor>
    <text evidence="1">Binds 1 K(+) per subunit.</text>
</comment>
<keyword evidence="1" id="KW-0479">Metal-binding</keyword>
<feature type="domain" description="3-octaprenyl-4-hydroxybenzoate carboxy-lyase-like N-terminal" evidence="3">
    <location>
        <begin position="14"/>
        <end position="101"/>
    </location>
</feature>
<dbReference type="Proteomes" id="UP001580407">
    <property type="component" value="Unassembled WGS sequence"/>
</dbReference>
<evidence type="ECO:0000259" key="3">
    <source>
        <dbReference type="Pfam" id="PF20695"/>
    </source>
</evidence>
<comment type="cofactor">
    <cofactor evidence="1">
        <name>prenylated FMN</name>
        <dbReference type="ChEBI" id="CHEBI:87746"/>
    </cofactor>
    <text evidence="1">Binds 1 prenylated FMN per subunit.</text>
</comment>
<dbReference type="Pfam" id="PF20696">
    <property type="entry name" value="UbiD_C"/>
    <property type="match status" value="1"/>
</dbReference>
<evidence type="ECO:0000313" key="5">
    <source>
        <dbReference type="EMBL" id="MFB5682646.1"/>
    </source>
</evidence>
<dbReference type="PANTHER" id="PTHR30108">
    <property type="entry name" value="3-OCTAPRENYL-4-HYDROXYBENZOATE CARBOXY-LYASE-RELATED"/>
    <property type="match status" value="1"/>
</dbReference>
<comment type="similarity">
    <text evidence="1">Belongs to the UbiD family. UbiD-like/FDC subfamily.</text>
</comment>
<dbReference type="EMBL" id="JBHILM010000019">
    <property type="protein sequence ID" value="MFB5682646.1"/>
    <property type="molecule type" value="Genomic_DNA"/>
</dbReference>
<dbReference type="Pfam" id="PF20695">
    <property type="entry name" value="UbiD_N"/>
    <property type="match status" value="1"/>
</dbReference>
<keyword evidence="1" id="KW-0288">FMN</keyword>
<evidence type="ECO:0000313" key="6">
    <source>
        <dbReference type="Proteomes" id="UP001580407"/>
    </source>
</evidence>
<keyword evidence="1" id="KW-0464">Manganese</keyword>
<dbReference type="Gene3D" id="3.40.1670.10">
    <property type="entry name" value="UbiD C-terminal domain-like"/>
    <property type="match status" value="1"/>
</dbReference>
<dbReference type="PANTHER" id="PTHR30108:SF17">
    <property type="entry name" value="FERULIC ACID DECARBOXYLASE 1"/>
    <property type="match status" value="1"/>
</dbReference>
<protein>
    <recommendedName>
        <fullName evidence="1">Pyrrole-2-carboxylic acid decarboxylase</fullName>
        <shortName evidence="1">P2C decarboxylase</shortName>
        <ecNumber evidence="1">4.1.1.93</ecNumber>
    </recommendedName>
</protein>
<dbReference type="HAMAP" id="MF_01983">
    <property type="entry name" value="UbiD_FDC"/>
    <property type="match status" value="1"/>
</dbReference>
<proteinExistence type="inferred from homology"/>
<keyword evidence="1" id="KW-0630">Potassium</keyword>
<keyword evidence="1" id="KW-0210">Decarboxylase</keyword>
<comment type="caution">
    <text evidence="1">Lacks conserved residue(s) required for the propagation of feature annotation.</text>
</comment>
<keyword evidence="1" id="KW-0058">Aromatic hydrocarbons catabolism</keyword>
<feature type="binding site" evidence="1">
    <location>
        <position position="188"/>
    </location>
    <ligand>
        <name>prenylated FMN</name>
        <dbReference type="ChEBI" id="CHEBI:87746"/>
    </ligand>
</feature>
<feature type="binding site" evidence="1">
    <location>
        <position position="230"/>
    </location>
    <ligand>
        <name>Mn(2+)</name>
        <dbReference type="ChEBI" id="CHEBI:29035"/>
    </ligand>
</feature>
<dbReference type="Pfam" id="PF01977">
    <property type="entry name" value="UbiD"/>
    <property type="match status" value="1"/>
</dbReference>
<feature type="binding site" evidence="1">
    <location>
        <position position="230"/>
    </location>
    <ligand>
        <name>prenylated FMN</name>
        <dbReference type="ChEBI" id="CHEBI:87746"/>
    </ligand>
</feature>
<dbReference type="GO" id="GO:0016829">
    <property type="term" value="F:lyase activity"/>
    <property type="evidence" value="ECO:0007669"/>
    <property type="project" value="UniProtKB-KW"/>
</dbReference>
<sequence>MNKKQIKSLREYVKALEEINDVHMITEEVDWNLEMGAIIRYCNETGSPAPLFTNIKDSRKGIHVLGAPVGVSNLPHQYYARFALSIGLPPHATGQELVHALLEARNNPSVPPVEVKDAPFKKNKIEGDDIRLFDWPAPMAHMGDGGRYINTFGTIIVQTPDGKWTNWSIARIMIADQTKMTGLIIPFQHIGRVHEEWKKVGKPTPFALVLGSQPIIPIVSSTPLPEGMNEADYIGAYFGQPLELVRAETSDLLVPADAEIVIEGTISHEETAPEGPMGEYPGYMWETPPVQSPVYHVSCISHRDDAILPMVVTGAPTDETHIVAGIGGSAEILHCLREANIPATMVWTPFEAACHWLVITMPEHWQKQMQCSERELMDRFASVIFANKYSTMVSKVIVLGDDIDPTNLSEVAWGYATRVHPANDVYTYPNHKTIRLVAYLTNEEKAKGETVAVIYNGLAPEEWNGKAYPTRCSFHFGYPEDVKESAIRKLKNAGYPL</sequence>
<reference evidence="5 6" key="1">
    <citation type="submission" date="2024-09" db="EMBL/GenBank/DDBJ databases">
        <authorList>
            <person name="Ruan L."/>
        </authorList>
    </citation>
    <scope>NUCLEOTIDE SEQUENCE [LARGE SCALE GENOMIC DNA]</scope>
    <source>
        <strain evidence="5 6">D33</strain>
    </source>
</reference>
<dbReference type="RefSeq" id="WP_375526397.1">
    <property type="nucleotide sequence ID" value="NZ_JBHILM010000019.1"/>
</dbReference>
<feature type="binding site" evidence="1">
    <location>
        <position position="171"/>
    </location>
    <ligand>
        <name>prenylated FMN</name>
        <dbReference type="ChEBI" id="CHEBI:87746"/>
    </ligand>
</feature>
<comment type="function">
    <text evidence="1">Catalyzes the prenyl-FMN-dependent decarboxylation of pyrrole-2-carboxylate (P2C). Can also catalyze the carboxylation of pyrrole in the presence of elevated concentrations of CO(2) or bicarbonate.</text>
</comment>
<evidence type="ECO:0000259" key="4">
    <source>
        <dbReference type="Pfam" id="PF20696"/>
    </source>
</evidence>
<dbReference type="InterPro" id="IPR032903">
    <property type="entry name" value="FDC-like"/>
</dbReference>
<feature type="binding site" evidence="1">
    <location>
        <position position="189"/>
    </location>
    <ligand>
        <name>Mn(2+)</name>
        <dbReference type="ChEBI" id="CHEBI:29035"/>
    </ligand>
</feature>
<keyword evidence="6" id="KW-1185">Reference proteome</keyword>
<keyword evidence="1 5" id="KW-0456">Lyase</keyword>
<organism evidence="5 6">
    <name type="scientific">Paenibacillus terreus</name>
    <dbReference type="NCBI Taxonomy" id="1387834"/>
    <lineage>
        <taxon>Bacteria</taxon>
        <taxon>Bacillati</taxon>
        <taxon>Bacillota</taxon>
        <taxon>Bacilli</taxon>
        <taxon>Bacillales</taxon>
        <taxon>Paenibacillaceae</taxon>
        <taxon>Paenibacillus</taxon>
    </lineage>
</organism>
<dbReference type="InterPro" id="IPR002830">
    <property type="entry name" value="UbiD"/>
</dbReference>
<dbReference type="SUPFAM" id="SSF143968">
    <property type="entry name" value="UbiD C-terminal domain-like"/>
    <property type="match status" value="1"/>
</dbReference>
<dbReference type="InterPro" id="IPR049381">
    <property type="entry name" value="UbiD-like_C"/>
</dbReference>
<feature type="domain" description="3-octaprenyl-4-hydroxybenzoate carboxy-lyase-like Rift-related" evidence="2">
    <location>
        <begin position="114"/>
        <end position="316"/>
    </location>
</feature>
<comment type="subunit">
    <text evidence="1">Homodimer.</text>
</comment>
<accession>A0ABV5BDN3</accession>
<comment type="catalytic activity">
    <reaction evidence="1">
        <text>pyrrole-2-carboxylate + H(+) = 1H-pyrrole + CO2</text>
        <dbReference type="Rhea" id="RHEA:31375"/>
        <dbReference type="ChEBI" id="CHEBI:15378"/>
        <dbReference type="ChEBI" id="CHEBI:16526"/>
        <dbReference type="ChEBI" id="CHEBI:19203"/>
        <dbReference type="ChEBI" id="CHEBI:27660"/>
        <dbReference type="EC" id="4.1.1.93"/>
    </reaction>
</comment>
<gene>
    <name evidence="5" type="ORF">ACE3NQ_17150</name>
</gene>
<comment type="caution">
    <text evidence="5">The sequence shown here is derived from an EMBL/GenBank/DDBJ whole genome shotgun (WGS) entry which is preliminary data.</text>
</comment>
<feature type="binding site" evidence="1">
    <location>
        <position position="230"/>
    </location>
    <ligand>
        <name>K(+)</name>
        <dbReference type="ChEBI" id="CHEBI:29103"/>
    </ligand>
</feature>
<comment type="cofactor">
    <cofactor evidence="1">
        <name>Mn(2+)</name>
        <dbReference type="ChEBI" id="CHEBI:29035"/>
    </cofactor>
    <text evidence="1">Binds 1 Mn(2+) per subunit.</text>
</comment>
<comment type="catalytic activity">
    <reaction evidence="1">
        <text>pyrrole-2-carboxylate + H2O = 1H-pyrrole + hydrogencarbonate</text>
        <dbReference type="Rhea" id="RHEA:31379"/>
        <dbReference type="ChEBI" id="CHEBI:15377"/>
        <dbReference type="ChEBI" id="CHEBI:17544"/>
        <dbReference type="ChEBI" id="CHEBI:19203"/>
        <dbReference type="ChEBI" id="CHEBI:27660"/>
        <dbReference type="EC" id="4.1.1.93"/>
    </reaction>
</comment>
<name>A0ABV5BDN3_9BACL</name>
<dbReference type="InterPro" id="IPR049383">
    <property type="entry name" value="UbiD-like_N"/>
</dbReference>
<evidence type="ECO:0000259" key="2">
    <source>
        <dbReference type="Pfam" id="PF01977"/>
    </source>
</evidence>
<dbReference type="SUPFAM" id="SSF50475">
    <property type="entry name" value="FMN-binding split barrel"/>
    <property type="match status" value="1"/>
</dbReference>
<keyword evidence="1" id="KW-0285">Flavoprotein</keyword>